<gene>
    <name evidence="2" type="ORF">ACFFJP_15420</name>
</gene>
<dbReference type="Gene3D" id="3.40.30.10">
    <property type="entry name" value="Glutaredoxin"/>
    <property type="match status" value="1"/>
</dbReference>
<dbReference type="PANTHER" id="PTHR13887">
    <property type="entry name" value="GLUTATHIONE S-TRANSFERASE KAPPA"/>
    <property type="match status" value="1"/>
</dbReference>
<dbReference type="RefSeq" id="WP_377246019.1">
    <property type="nucleotide sequence ID" value="NZ_JBHLXP010000004.1"/>
</dbReference>
<sequence length="226" mass="24424">MTRLRIDLVSDIACPWCAIGYARLQQALQSLHGAIEVDLHWRAFELNPDPALVPEPILPALCRKYGVPAAQMQQSQQMLMQLAAGLGLNFSGMEQRLTCNTFDAHRLLKWAAAAYPATAAQSVSAQTALKLALFEAYFGRAEQVSEHDVLLRCVAAAGLDADAAAQVLLSTQFADDVRAEEAAYQQAGISSVPAFVINQRYLISGAQEPAQLAETLQQIAAEAEQA</sequence>
<proteinExistence type="predicted"/>
<evidence type="ECO:0000313" key="2">
    <source>
        <dbReference type="EMBL" id="MFC0049687.1"/>
    </source>
</evidence>
<dbReference type="EMBL" id="JBHLXP010000004">
    <property type="protein sequence ID" value="MFC0049687.1"/>
    <property type="molecule type" value="Genomic_DNA"/>
</dbReference>
<evidence type="ECO:0000313" key="3">
    <source>
        <dbReference type="Proteomes" id="UP001589813"/>
    </source>
</evidence>
<dbReference type="CDD" id="cd03024">
    <property type="entry name" value="DsbA_FrnE"/>
    <property type="match status" value="1"/>
</dbReference>
<dbReference type="PANTHER" id="PTHR13887:SF41">
    <property type="entry name" value="THIOREDOXIN SUPERFAMILY PROTEIN"/>
    <property type="match status" value="1"/>
</dbReference>
<dbReference type="InterPro" id="IPR001853">
    <property type="entry name" value="DSBA-like_thioredoxin_dom"/>
</dbReference>
<dbReference type="Pfam" id="PF01323">
    <property type="entry name" value="DSBA"/>
    <property type="match status" value="1"/>
</dbReference>
<name>A0ABV6BHY8_9GAMM</name>
<dbReference type="Proteomes" id="UP001589813">
    <property type="component" value="Unassembled WGS sequence"/>
</dbReference>
<comment type="caution">
    <text evidence="2">The sequence shown here is derived from an EMBL/GenBank/DDBJ whole genome shotgun (WGS) entry which is preliminary data.</text>
</comment>
<accession>A0ABV6BHY8</accession>
<organism evidence="2 3">
    <name type="scientific">Rheinheimera tilapiae</name>
    <dbReference type="NCBI Taxonomy" id="875043"/>
    <lineage>
        <taxon>Bacteria</taxon>
        <taxon>Pseudomonadati</taxon>
        <taxon>Pseudomonadota</taxon>
        <taxon>Gammaproteobacteria</taxon>
        <taxon>Chromatiales</taxon>
        <taxon>Chromatiaceae</taxon>
        <taxon>Rheinheimera</taxon>
    </lineage>
</organism>
<feature type="domain" description="DSBA-like thioredoxin" evidence="1">
    <location>
        <begin position="6"/>
        <end position="217"/>
    </location>
</feature>
<dbReference type="InterPro" id="IPR036249">
    <property type="entry name" value="Thioredoxin-like_sf"/>
</dbReference>
<protein>
    <submittedName>
        <fullName evidence="2">DsbA family oxidoreductase</fullName>
    </submittedName>
</protein>
<reference evidence="2 3" key="1">
    <citation type="submission" date="2024-09" db="EMBL/GenBank/DDBJ databases">
        <authorList>
            <person name="Sun Q."/>
            <person name="Mori K."/>
        </authorList>
    </citation>
    <scope>NUCLEOTIDE SEQUENCE [LARGE SCALE GENOMIC DNA]</scope>
    <source>
        <strain evidence="2 3">KCTC 23315</strain>
    </source>
</reference>
<dbReference type="SUPFAM" id="SSF52833">
    <property type="entry name" value="Thioredoxin-like"/>
    <property type="match status" value="1"/>
</dbReference>
<keyword evidence="3" id="KW-1185">Reference proteome</keyword>
<evidence type="ECO:0000259" key="1">
    <source>
        <dbReference type="Pfam" id="PF01323"/>
    </source>
</evidence>